<feature type="domain" description="Bms1-type G" evidence="2">
    <location>
        <begin position="87"/>
        <end position="246"/>
    </location>
</feature>
<dbReference type="PROSITE" id="PS51714">
    <property type="entry name" value="G_BMS1"/>
    <property type="match status" value="1"/>
</dbReference>
<reference evidence="3" key="1">
    <citation type="journal article" date="2023" name="Mol. Biol. Evol.">
        <title>Third-Generation Sequencing Reveals the Adaptive Role of the Epigenome in Three Deep-Sea Polychaetes.</title>
        <authorList>
            <person name="Perez M."/>
            <person name="Aroh O."/>
            <person name="Sun Y."/>
            <person name="Lan Y."/>
            <person name="Juniper S.K."/>
            <person name="Young C.R."/>
            <person name="Angers B."/>
            <person name="Qian P.Y."/>
        </authorList>
    </citation>
    <scope>NUCLEOTIDE SEQUENCE</scope>
    <source>
        <strain evidence="3">R07B-5</strain>
    </source>
</reference>
<dbReference type="Proteomes" id="UP001209878">
    <property type="component" value="Unassembled WGS sequence"/>
</dbReference>
<evidence type="ECO:0000259" key="2">
    <source>
        <dbReference type="PROSITE" id="PS51714"/>
    </source>
</evidence>
<evidence type="ECO:0000313" key="3">
    <source>
        <dbReference type="EMBL" id="KAK2184876.1"/>
    </source>
</evidence>
<keyword evidence="4" id="KW-1185">Reference proteome</keyword>
<dbReference type="GO" id="GO:0003924">
    <property type="term" value="F:GTPase activity"/>
    <property type="evidence" value="ECO:0007669"/>
    <property type="project" value="TreeGrafter"/>
</dbReference>
<dbReference type="GO" id="GO:0000462">
    <property type="term" value="P:maturation of SSU-rRNA from tricistronic rRNA transcript (SSU-rRNA, 5.8S rRNA, LSU-rRNA)"/>
    <property type="evidence" value="ECO:0007669"/>
    <property type="project" value="TreeGrafter"/>
</dbReference>
<dbReference type="Pfam" id="PF08142">
    <property type="entry name" value="AARP2CN"/>
    <property type="match status" value="1"/>
</dbReference>
<accession>A0AAD9NYM9</accession>
<feature type="compositionally biased region" description="Basic residues" evidence="1">
    <location>
        <begin position="45"/>
        <end position="59"/>
    </location>
</feature>
<dbReference type="EMBL" id="JAODUO010000249">
    <property type="protein sequence ID" value="KAK2184876.1"/>
    <property type="molecule type" value="Genomic_DNA"/>
</dbReference>
<dbReference type="AlphaFoldDB" id="A0AAD9NYM9"/>
<feature type="region of interest" description="Disordered" evidence="1">
    <location>
        <begin position="1"/>
        <end position="83"/>
    </location>
</feature>
<dbReference type="PANTHER" id="PTHR12858">
    <property type="entry name" value="RIBOSOME BIOGENESIS PROTEIN"/>
    <property type="match status" value="1"/>
</dbReference>
<dbReference type="GO" id="GO:0005634">
    <property type="term" value="C:nucleus"/>
    <property type="evidence" value="ECO:0007669"/>
    <property type="project" value="InterPro"/>
</dbReference>
<dbReference type="GO" id="GO:0030688">
    <property type="term" value="C:preribosome, small subunit precursor"/>
    <property type="evidence" value="ECO:0007669"/>
    <property type="project" value="TreeGrafter"/>
</dbReference>
<organism evidence="3 4">
    <name type="scientific">Ridgeia piscesae</name>
    <name type="common">Tubeworm</name>
    <dbReference type="NCBI Taxonomy" id="27915"/>
    <lineage>
        <taxon>Eukaryota</taxon>
        <taxon>Metazoa</taxon>
        <taxon>Spiralia</taxon>
        <taxon>Lophotrochozoa</taxon>
        <taxon>Annelida</taxon>
        <taxon>Polychaeta</taxon>
        <taxon>Sedentaria</taxon>
        <taxon>Canalipalpata</taxon>
        <taxon>Sabellida</taxon>
        <taxon>Siboglinidae</taxon>
        <taxon>Ridgeia</taxon>
    </lineage>
</organism>
<proteinExistence type="predicted"/>
<protein>
    <recommendedName>
        <fullName evidence="2">Bms1-type G domain-containing protein</fullName>
    </recommendedName>
</protein>
<dbReference type="GO" id="GO:0034511">
    <property type="term" value="F:U3 snoRNA binding"/>
    <property type="evidence" value="ECO:0007669"/>
    <property type="project" value="TreeGrafter"/>
</dbReference>
<dbReference type="Pfam" id="PF22298">
    <property type="entry name" value="Tsr1_G-like"/>
    <property type="match status" value="1"/>
</dbReference>
<evidence type="ECO:0000313" key="4">
    <source>
        <dbReference type="Proteomes" id="UP001209878"/>
    </source>
</evidence>
<name>A0AAD9NYM9_RIDPI</name>
<sequence length="444" mass="49921">MAAEKEEAHRPGAFKQQNKTHKTGRHRSKGQLDKDTKGRVNVKSLSRRPAKKTLSRQQRRNQALQIRKNKRDEILNRKRSRGGSGSPPFLVTVVCLTDGVDTGALLKLLQTCDDTAIVRQNDLNVCHIAVPRFKQRYEFVCPDYGNLYALLDAVKVADCLLFVLNPHDTICSYGELCLSAVFAQGLPASVLAIQGLKELSVKKQGEARHSLQKRLEKRFPQEKLHAVDTSQDALVLLRTIGNQKLKSVVFRDQRPHMMAEDINFELTDDQSTTGTLRVTGYLRGKALSVNGLVHLPGWGDFQMSQIDATRDPYTLTVAGGREGKKKGSDGMEIEMVQEGGRLLERADPGRQESLQSEVIPDPMEGEQTWPTEEELAQAQQAVTEKKRVKRLVPKGTSEYQAAWIIEEEDEDEEEEVSQPHLGHLTHMVSLRSPHHHHLVCYTSF</sequence>
<dbReference type="SMART" id="SM00785">
    <property type="entry name" value="AARP2CN"/>
    <property type="match status" value="1"/>
</dbReference>
<evidence type="ECO:0000256" key="1">
    <source>
        <dbReference type="SAM" id="MobiDB-lite"/>
    </source>
</evidence>
<dbReference type="InterPro" id="IPR030387">
    <property type="entry name" value="G_Bms1/Tsr1_dom"/>
</dbReference>
<dbReference type="InterPro" id="IPR039761">
    <property type="entry name" value="Bms1/Tsr1"/>
</dbReference>
<dbReference type="GO" id="GO:0005525">
    <property type="term" value="F:GTP binding"/>
    <property type="evidence" value="ECO:0007669"/>
    <property type="project" value="TreeGrafter"/>
</dbReference>
<feature type="compositionally biased region" description="Basic residues" evidence="1">
    <location>
        <begin position="18"/>
        <end position="29"/>
    </location>
</feature>
<feature type="compositionally biased region" description="Basic and acidic residues" evidence="1">
    <location>
        <begin position="1"/>
        <end position="10"/>
    </location>
</feature>
<dbReference type="InterPro" id="IPR012948">
    <property type="entry name" value="AARP2CN"/>
</dbReference>
<comment type="caution">
    <text evidence="3">The sequence shown here is derived from an EMBL/GenBank/DDBJ whole genome shotgun (WGS) entry which is preliminary data.</text>
</comment>
<dbReference type="GO" id="GO:0000479">
    <property type="term" value="P:endonucleolytic cleavage of tricistronic rRNA transcript (SSU-rRNA, 5.8S rRNA, LSU-rRNA)"/>
    <property type="evidence" value="ECO:0007669"/>
    <property type="project" value="TreeGrafter"/>
</dbReference>
<dbReference type="PANTHER" id="PTHR12858:SF1">
    <property type="entry name" value="PRE-RRNA-PROCESSING PROTEIN TSR1 HOMOLOG"/>
    <property type="match status" value="1"/>
</dbReference>
<gene>
    <name evidence="3" type="ORF">NP493_249g01035</name>
</gene>